<protein>
    <submittedName>
        <fullName evidence="1">Uncharacterized protein</fullName>
    </submittedName>
</protein>
<organism evidence="1">
    <name type="scientific">Lepeophtheirus salmonis</name>
    <name type="common">Salmon louse</name>
    <name type="synonym">Caligus salmonis</name>
    <dbReference type="NCBI Taxonomy" id="72036"/>
    <lineage>
        <taxon>Eukaryota</taxon>
        <taxon>Metazoa</taxon>
        <taxon>Ecdysozoa</taxon>
        <taxon>Arthropoda</taxon>
        <taxon>Crustacea</taxon>
        <taxon>Multicrustacea</taxon>
        <taxon>Hexanauplia</taxon>
        <taxon>Copepoda</taxon>
        <taxon>Siphonostomatoida</taxon>
        <taxon>Caligidae</taxon>
        <taxon>Lepeophtheirus</taxon>
    </lineage>
</organism>
<reference evidence="1" key="1">
    <citation type="submission" date="2014-05" db="EMBL/GenBank/DDBJ databases">
        <authorList>
            <person name="Chronopoulou M."/>
        </authorList>
    </citation>
    <scope>NUCLEOTIDE SEQUENCE</scope>
    <source>
        <tissue evidence="1">Whole organism</tissue>
    </source>
</reference>
<name>A0A0K2VKM7_LEPSM</name>
<feature type="non-terminal residue" evidence="1">
    <location>
        <position position="1"/>
    </location>
</feature>
<accession>A0A0K2VKM7</accession>
<sequence>SSTSFSINRNKKFHFIQPLNFQNLIEFDNHLNEVILQIIK</sequence>
<proteinExistence type="predicted"/>
<evidence type="ECO:0000313" key="1">
    <source>
        <dbReference type="EMBL" id="CDW50855.1"/>
    </source>
</evidence>
<dbReference type="AlphaFoldDB" id="A0A0K2VKM7"/>
<dbReference type="EMBL" id="HACA01033494">
    <property type="protein sequence ID" value="CDW50855.1"/>
    <property type="molecule type" value="Transcribed_RNA"/>
</dbReference>